<organism evidence="4 5">
    <name type="scientific">Desulfamplus magnetovallimortis</name>
    <dbReference type="NCBI Taxonomy" id="1246637"/>
    <lineage>
        <taxon>Bacteria</taxon>
        <taxon>Pseudomonadati</taxon>
        <taxon>Thermodesulfobacteriota</taxon>
        <taxon>Desulfobacteria</taxon>
        <taxon>Desulfobacterales</taxon>
        <taxon>Desulfobacteraceae</taxon>
        <taxon>Desulfamplus</taxon>
    </lineage>
</organism>
<accession>A0A1W1HI09</accession>
<sequence>MKILFVDDDVMTQEVVKEMLKDWELIIASSAEDALENFPDEYDLIVITDIHMPGMSGIDLLREIKKNYPYVQVIMVSSTEDAGNLLLAYESGANDFIVKPFIADDLLAALDNTVQKNKRWKKALGKLYNRNK</sequence>
<dbReference type="EMBL" id="FWEV01000300">
    <property type="protein sequence ID" value="SLM32080.1"/>
    <property type="molecule type" value="Genomic_DNA"/>
</dbReference>
<dbReference type="Gene3D" id="3.40.50.2300">
    <property type="match status" value="1"/>
</dbReference>
<evidence type="ECO:0000313" key="4">
    <source>
        <dbReference type="EMBL" id="SLM32080.1"/>
    </source>
</evidence>
<dbReference type="Pfam" id="PF00072">
    <property type="entry name" value="Response_reg"/>
    <property type="match status" value="1"/>
</dbReference>
<evidence type="ECO:0000259" key="3">
    <source>
        <dbReference type="PROSITE" id="PS50110"/>
    </source>
</evidence>
<dbReference type="SMART" id="SM00448">
    <property type="entry name" value="REC"/>
    <property type="match status" value="1"/>
</dbReference>
<proteinExistence type="predicted"/>
<evidence type="ECO:0000256" key="1">
    <source>
        <dbReference type="ARBA" id="ARBA00022553"/>
    </source>
</evidence>
<dbReference type="PANTHER" id="PTHR44591">
    <property type="entry name" value="STRESS RESPONSE REGULATOR PROTEIN 1"/>
    <property type="match status" value="1"/>
</dbReference>
<dbReference type="PROSITE" id="PS50110">
    <property type="entry name" value="RESPONSE_REGULATORY"/>
    <property type="match status" value="1"/>
</dbReference>
<dbReference type="OrthoDB" id="9790791at2"/>
<feature type="modified residue" description="4-aspartylphosphate" evidence="2">
    <location>
        <position position="49"/>
    </location>
</feature>
<gene>
    <name evidence="4" type="ORF">MTBBW1_570001</name>
</gene>
<name>A0A1W1HI09_9BACT</name>
<dbReference type="InterPro" id="IPR011006">
    <property type="entry name" value="CheY-like_superfamily"/>
</dbReference>
<dbReference type="GO" id="GO:0000160">
    <property type="term" value="P:phosphorelay signal transduction system"/>
    <property type="evidence" value="ECO:0007669"/>
    <property type="project" value="InterPro"/>
</dbReference>
<dbReference type="AlphaFoldDB" id="A0A1W1HI09"/>
<dbReference type="Proteomes" id="UP000191931">
    <property type="component" value="Unassembled WGS sequence"/>
</dbReference>
<dbReference type="PANTHER" id="PTHR44591:SF3">
    <property type="entry name" value="RESPONSE REGULATORY DOMAIN-CONTAINING PROTEIN"/>
    <property type="match status" value="1"/>
</dbReference>
<evidence type="ECO:0000313" key="5">
    <source>
        <dbReference type="Proteomes" id="UP000191931"/>
    </source>
</evidence>
<dbReference type="InterPro" id="IPR050595">
    <property type="entry name" value="Bact_response_regulator"/>
</dbReference>
<dbReference type="RefSeq" id="WP_080801500.1">
    <property type="nucleotide sequence ID" value="NZ_LT828542.1"/>
</dbReference>
<keyword evidence="5" id="KW-1185">Reference proteome</keyword>
<reference evidence="4 5" key="1">
    <citation type="submission" date="2017-03" db="EMBL/GenBank/DDBJ databases">
        <authorList>
            <person name="Afonso C.L."/>
            <person name="Miller P.J."/>
            <person name="Scott M.A."/>
            <person name="Spackman E."/>
            <person name="Goraichik I."/>
            <person name="Dimitrov K.M."/>
            <person name="Suarez D.L."/>
            <person name="Swayne D.E."/>
        </authorList>
    </citation>
    <scope>NUCLEOTIDE SEQUENCE [LARGE SCALE GENOMIC DNA]</scope>
    <source>
        <strain evidence="4">PRJEB14757</strain>
    </source>
</reference>
<dbReference type="SUPFAM" id="SSF52172">
    <property type="entry name" value="CheY-like"/>
    <property type="match status" value="1"/>
</dbReference>
<dbReference type="STRING" id="1246637.MTBBW1_570001"/>
<protein>
    <submittedName>
        <fullName evidence="4">Sigma-54 dependent transcriptional regulator/response regulator</fullName>
    </submittedName>
</protein>
<evidence type="ECO:0000256" key="2">
    <source>
        <dbReference type="PROSITE-ProRule" id="PRU00169"/>
    </source>
</evidence>
<dbReference type="CDD" id="cd00156">
    <property type="entry name" value="REC"/>
    <property type="match status" value="1"/>
</dbReference>
<feature type="domain" description="Response regulatory" evidence="3">
    <location>
        <begin position="2"/>
        <end position="114"/>
    </location>
</feature>
<keyword evidence="1 2" id="KW-0597">Phosphoprotein</keyword>
<dbReference type="InterPro" id="IPR001789">
    <property type="entry name" value="Sig_transdc_resp-reg_receiver"/>
</dbReference>